<evidence type="ECO:0008006" key="3">
    <source>
        <dbReference type="Google" id="ProtNLM"/>
    </source>
</evidence>
<sequence length="66" mass="7696">MSNCVNKEINLKNCNCTYSSCGRKGVCCECILYHRKNRQLPACFFNPQAERAYDRSVENFIKINQK</sequence>
<evidence type="ECO:0000313" key="1">
    <source>
        <dbReference type="EMBL" id="PIQ88315.1"/>
    </source>
</evidence>
<evidence type="ECO:0000313" key="2">
    <source>
        <dbReference type="Proteomes" id="UP000229641"/>
    </source>
</evidence>
<comment type="caution">
    <text evidence="1">The sequence shown here is derived from an EMBL/GenBank/DDBJ whole genome shotgun (WGS) entry which is preliminary data.</text>
</comment>
<organism evidence="1 2">
    <name type="scientific">Candidatus Ghiorseimicrobium undicola</name>
    <dbReference type="NCBI Taxonomy" id="1974746"/>
    <lineage>
        <taxon>Bacteria</taxon>
        <taxon>Pseudomonadati</taxon>
        <taxon>Candidatus Omnitrophota</taxon>
        <taxon>Candidatus Ghiorseimicrobium</taxon>
    </lineage>
</organism>
<dbReference type="EMBL" id="PCWA01000109">
    <property type="protein sequence ID" value="PIQ88315.1"/>
    <property type="molecule type" value="Genomic_DNA"/>
</dbReference>
<gene>
    <name evidence="1" type="ORF">COV72_08390</name>
</gene>
<dbReference type="AlphaFoldDB" id="A0A2H0LXV2"/>
<name>A0A2H0LXV2_9BACT</name>
<proteinExistence type="predicted"/>
<protein>
    <recommendedName>
        <fullName evidence="3">Cytosolic protein</fullName>
    </recommendedName>
</protein>
<reference evidence="1 2" key="1">
    <citation type="submission" date="2017-09" db="EMBL/GenBank/DDBJ databases">
        <title>Depth-based differentiation of microbial function through sediment-hosted aquifers and enrichment of novel symbionts in the deep terrestrial subsurface.</title>
        <authorList>
            <person name="Probst A.J."/>
            <person name="Ladd B."/>
            <person name="Jarett J.K."/>
            <person name="Geller-Mcgrath D.E."/>
            <person name="Sieber C.M."/>
            <person name="Emerson J.B."/>
            <person name="Anantharaman K."/>
            <person name="Thomas B.C."/>
            <person name="Malmstrom R."/>
            <person name="Stieglmeier M."/>
            <person name="Klingl A."/>
            <person name="Woyke T."/>
            <person name="Ryan C.M."/>
            <person name="Banfield J.F."/>
        </authorList>
    </citation>
    <scope>NUCLEOTIDE SEQUENCE [LARGE SCALE GENOMIC DNA]</scope>
    <source>
        <strain evidence="1">CG11_big_fil_rev_8_21_14_0_20_42_13</strain>
    </source>
</reference>
<dbReference type="Proteomes" id="UP000229641">
    <property type="component" value="Unassembled WGS sequence"/>
</dbReference>
<dbReference type="Pfam" id="PF20095">
    <property type="entry name" value="DUF6485"/>
    <property type="match status" value="1"/>
</dbReference>
<accession>A0A2H0LXV2</accession>